<organism evidence="1">
    <name type="scientific">Phaeodactylum tricornutum</name>
    <name type="common">Diatom</name>
    <dbReference type="NCBI Taxonomy" id="2850"/>
    <lineage>
        <taxon>Eukaryota</taxon>
        <taxon>Sar</taxon>
        <taxon>Stramenopiles</taxon>
        <taxon>Ochrophyta</taxon>
        <taxon>Bacillariophyta</taxon>
        <taxon>Bacillariophyceae</taxon>
        <taxon>Bacillariophycidae</taxon>
        <taxon>Naviculales</taxon>
        <taxon>Phaeodactylaceae</taxon>
        <taxon>Phaeodactylum</taxon>
    </lineage>
</organism>
<evidence type="ECO:0000313" key="1">
    <source>
        <dbReference type="EMBL" id="CAG9281089.1"/>
    </source>
</evidence>
<proteinExistence type="predicted"/>
<dbReference type="Proteomes" id="UP000836788">
    <property type="component" value="Chromosome 14"/>
</dbReference>
<accession>A0A8J9X2N4</accession>
<gene>
    <name evidence="1" type="ORF">PTTT1_LOCUS15369</name>
</gene>
<name>A0A8J9X2N4_PHATR</name>
<reference evidence="1" key="1">
    <citation type="submission" date="2022-02" db="EMBL/GenBank/DDBJ databases">
        <authorList>
            <person name="Giguere J D."/>
        </authorList>
    </citation>
    <scope>NUCLEOTIDE SEQUENCE</scope>
    <source>
        <strain evidence="1">CCAP 1055/1</strain>
    </source>
</reference>
<protein>
    <submittedName>
        <fullName evidence="1">Uncharacterized protein</fullName>
    </submittedName>
</protein>
<dbReference type="AlphaFoldDB" id="A0A8J9X2N4"/>
<sequence>MGGRRRERITRCISVLQTGQHDVATKPIDPAVEERHLILFQNSPHYESSSSLARSDSTTTTDHILDRIQFKNDRKTVSFASIEIRNYSIVFGDHPYCNDGLPLSLGWDFDGINLLSLDTYEATRAPRRSRRELRMSCEERRQLLSEDGVSEGEIRRAQRKMHRARSCSAKLCEKMTESFFRDEPKLIQSQPNMRKE</sequence>
<dbReference type="EMBL" id="OU594955">
    <property type="protein sequence ID" value="CAG9281089.1"/>
    <property type="molecule type" value="Genomic_DNA"/>
</dbReference>